<dbReference type="Gene3D" id="3.30.413.10">
    <property type="entry name" value="Sulfite Reductase Hemoprotein, domain 1"/>
    <property type="match status" value="2"/>
</dbReference>
<feature type="domain" description="Nitrite/Sulfite reductase ferredoxin-like" evidence="8">
    <location>
        <begin position="53"/>
        <end position="108"/>
    </location>
</feature>
<dbReference type="Pfam" id="PF01077">
    <property type="entry name" value="NIR_SIR"/>
    <property type="match status" value="1"/>
</dbReference>
<evidence type="ECO:0000259" key="8">
    <source>
        <dbReference type="Pfam" id="PF03460"/>
    </source>
</evidence>
<protein>
    <submittedName>
        <fullName evidence="9">Nitrite/sulfite reductase</fullName>
    </submittedName>
</protein>
<dbReference type="InterPro" id="IPR005117">
    <property type="entry name" value="NiRdtase/SiRdtase_haem-b_fer"/>
</dbReference>
<gene>
    <name evidence="9" type="ORF">H6A01_09940</name>
</gene>
<evidence type="ECO:0000256" key="6">
    <source>
        <dbReference type="ARBA" id="ARBA00023014"/>
    </source>
</evidence>
<evidence type="ECO:0000256" key="5">
    <source>
        <dbReference type="ARBA" id="ARBA00023004"/>
    </source>
</evidence>
<dbReference type="InterPro" id="IPR045854">
    <property type="entry name" value="NO2/SO3_Rdtase_4Fe4S_sf"/>
</dbReference>
<keyword evidence="2" id="KW-0349">Heme</keyword>
<evidence type="ECO:0000313" key="10">
    <source>
        <dbReference type="Proteomes" id="UP000707138"/>
    </source>
</evidence>
<dbReference type="Pfam" id="PF03460">
    <property type="entry name" value="NIR_SIR_ferr"/>
    <property type="match status" value="1"/>
</dbReference>
<dbReference type="PANTHER" id="PTHR32439">
    <property type="entry name" value="FERREDOXIN--NITRITE REDUCTASE, CHLOROPLASTIC"/>
    <property type="match status" value="1"/>
</dbReference>
<evidence type="ECO:0000259" key="7">
    <source>
        <dbReference type="Pfam" id="PF01077"/>
    </source>
</evidence>
<keyword evidence="6" id="KW-0411">Iron-sulfur</keyword>
<reference evidence="9 10" key="1">
    <citation type="journal article" date="2021" name="Sci. Rep.">
        <title>The distribution of antibiotic resistance genes in chicken gut microbiota commensals.</title>
        <authorList>
            <person name="Juricova H."/>
            <person name="Matiasovicova J."/>
            <person name="Kubasova T."/>
            <person name="Cejkova D."/>
            <person name="Rychlik I."/>
        </authorList>
    </citation>
    <scope>NUCLEOTIDE SEQUENCE [LARGE SCALE GENOMIC DNA]</scope>
    <source>
        <strain evidence="9 10">An537</strain>
    </source>
</reference>
<keyword evidence="10" id="KW-1185">Reference proteome</keyword>
<sequence>MAGVSESVKVALIEGYPKFAEATKQFFDKTLAPGDYKKISGGQGCYGEHGANSVMLRLRFAGGAIDKTQIKFLIDAMKEHPITFTHISTGQSLQLHHLDADTVIDLFPKAHAAGIYTRGAGGDNPRNMTGAPLRGVGKGAAFDVTPYFTAAQNYLMTLVTTLKLPRKYKIAFSSGCENEGHATCKELGFIAEQDGTFTVYAGGGLGANPRVATKVAAGIDPKDVLYYMYAMGKLYEDFGDYKNKARARSRYIVERLGADEFIRVFNEYVANAKETQQLDIVPEEAGVTKKGTGVPTTKRAVEQKQPGLYYVNYHPFGGDPDAKTFLRLLEYIYPLQDVTLRLNTDESMYIINLNAEEADEVAKIVEADNATTDFDTSISCVGCTVCQIGLRDSSGMLAKIRDAVVAAGDVDEALLPQIRVSGCPNSCGAHEVGLLGLQGFSKKVNDAVVPAFALSMDGSCDLHDTKLGTRVAVITEEELPVFFVELGRMLTTAKTPFAPWYAAHKDEFMALVKKFD</sequence>
<name>A0ABS2GK50_9FIRM</name>
<dbReference type="InterPro" id="IPR051329">
    <property type="entry name" value="NIR_SIR_4Fe-4S"/>
</dbReference>
<dbReference type="RefSeq" id="WP_205088486.1">
    <property type="nucleotide sequence ID" value="NZ_JACJLA010000028.1"/>
</dbReference>
<organism evidence="9 10">
    <name type="scientific">Veillonella magna</name>
    <dbReference type="NCBI Taxonomy" id="464322"/>
    <lineage>
        <taxon>Bacteria</taxon>
        <taxon>Bacillati</taxon>
        <taxon>Bacillota</taxon>
        <taxon>Negativicutes</taxon>
        <taxon>Veillonellales</taxon>
        <taxon>Veillonellaceae</taxon>
        <taxon>Veillonella</taxon>
    </lineage>
</organism>
<dbReference type="EMBL" id="JACJLA010000028">
    <property type="protein sequence ID" value="MBM6913633.1"/>
    <property type="molecule type" value="Genomic_DNA"/>
</dbReference>
<dbReference type="InterPro" id="IPR036136">
    <property type="entry name" value="Nit/Sulf_reduc_fer-like_dom_sf"/>
</dbReference>
<dbReference type="InterPro" id="IPR006067">
    <property type="entry name" value="NO2/SO3_Rdtase_4Fe4S_dom"/>
</dbReference>
<feature type="domain" description="Nitrite/sulphite reductase 4Fe-4S" evidence="7">
    <location>
        <begin position="122"/>
        <end position="271"/>
    </location>
</feature>
<dbReference type="SUPFAM" id="SSF55124">
    <property type="entry name" value="Nitrite/Sulfite reductase N-terminal domain-like"/>
    <property type="match status" value="2"/>
</dbReference>
<evidence type="ECO:0000256" key="2">
    <source>
        <dbReference type="ARBA" id="ARBA00022617"/>
    </source>
</evidence>
<dbReference type="Proteomes" id="UP000707138">
    <property type="component" value="Unassembled WGS sequence"/>
</dbReference>
<proteinExistence type="predicted"/>
<evidence type="ECO:0000313" key="9">
    <source>
        <dbReference type="EMBL" id="MBM6913633.1"/>
    </source>
</evidence>
<dbReference type="PANTHER" id="PTHR32439:SF9">
    <property type="entry name" value="BLR3264 PROTEIN"/>
    <property type="match status" value="1"/>
</dbReference>
<accession>A0ABS2GK50</accession>
<dbReference type="InterPro" id="IPR006066">
    <property type="entry name" value="NO2/SO3_Rdtase_FeS/sirohaem_BS"/>
</dbReference>
<dbReference type="SUPFAM" id="SSF56014">
    <property type="entry name" value="Nitrite and sulphite reductase 4Fe-4S domain-like"/>
    <property type="match status" value="2"/>
</dbReference>
<evidence type="ECO:0000256" key="1">
    <source>
        <dbReference type="ARBA" id="ARBA00022485"/>
    </source>
</evidence>
<evidence type="ECO:0000256" key="4">
    <source>
        <dbReference type="ARBA" id="ARBA00023002"/>
    </source>
</evidence>
<dbReference type="Gene3D" id="3.90.480.10">
    <property type="entry name" value="Sulfite Reductase Hemoprotein,Domain 2"/>
    <property type="match status" value="1"/>
</dbReference>
<evidence type="ECO:0000256" key="3">
    <source>
        <dbReference type="ARBA" id="ARBA00022723"/>
    </source>
</evidence>
<keyword evidence="3" id="KW-0479">Metal-binding</keyword>
<dbReference type="PRINTS" id="PR00397">
    <property type="entry name" value="SIROHAEM"/>
</dbReference>
<keyword evidence="5" id="KW-0408">Iron</keyword>
<keyword evidence="1" id="KW-0004">4Fe-4S</keyword>
<comment type="caution">
    <text evidence="9">The sequence shown here is derived from an EMBL/GenBank/DDBJ whole genome shotgun (WGS) entry which is preliminary data.</text>
</comment>
<keyword evidence="4" id="KW-0560">Oxidoreductase</keyword>